<dbReference type="SUPFAM" id="SSF46689">
    <property type="entry name" value="Homeodomain-like"/>
    <property type="match status" value="1"/>
</dbReference>
<keyword evidence="8" id="KW-1185">Reference proteome</keyword>
<dbReference type="GO" id="GO:0005634">
    <property type="term" value="C:nucleus"/>
    <property type="evidence" value="ECO:0007669"/>
    <property type="project" value="UniProtKB-SubCell"/>
</dbReference>
<feature type="DNA-binding region" description="Homeobox" evidence="4">
    <location>
        <begin position="474"/>
        <end position="536"/>
    </location>
</feature>
<dbReference type="PROSITE" id="PS50071">
    <property type="entry name" value="HOMEOBOX_2"/>
    <property type="match status" value="1"/>
</dbReference>
<dbReference type="CDD" id="cd00086">
    <property type="entry name" value="homeodomain"/>
    <property type="match status" value="1"/>
</dbReference>
<feature type="compositionally biased region" description="Low complexity" evidence="5">
    <location>
        <begin position="399"/>
        <end position="426"/>
    </location>
</feature>
<feature type="compositionally biased region" description="Basic and acidic residues" evidence="5">
    <location>
        <begin position="242"/>
        <end position="252"/>
    </location>
</feature>
<feature type="compositionally biased region" description="Polar residues" evidence="5">
    <location>
        <begin position="253"/>
        <end position="262"/>
    </location>
</feature>
<feature type="compositionally biased region" description="Polar residues" evidence="5">
    <location>
        <begin position="109"/>
        <end position="118"/>
    </location>
</feature>
<evidence type="ECO:0000256" key="4">
    <source>
        <dbReference type="PROSITE-ProRule" id="PRU00108"/>
    </source>
</evidence>
<name>A0A9P6PPQ7_9FUNG</name>
<dbReference type="InterPro" id="IPR009057">
    <property type="entry name" value="Homeodomain-like_sf"/>
</dbReference>
<dbReference type="PANTHER" id="PTHR11850">
    <property type="entry name" value="HOMEOBOX PROTEIN TRANSCRIPTION FACTORS"/>
    <property type="match status" value="1"/>
</dbReference>
<dbReference type="Proteomes" id="UP000726737">
    <property type="component" value="Unassembled WGS sequence"/>
</dbReference>
<sequence>MAQRFFSPIVLFNDPSSSPSKSESSFKKDRHTPASTPTSYTPPKDSAIVQSRQPLNSNPQYSPSSPSSSIQRQRQQEEQQYDDKPEDRDKTSMSSRNGHTGMDMDIDDMNNSKNSSQDIAEDSRGFGSTPQVLEDTRQTSLDRTKDISSSSNDSDSQSGQSSPVSVAIKRGGIDGRPSTSTLLVSPPSSYSSSSSSSMDALAKTLSPARIDMHRKKVQRMLQHNSLLWWELVRYTRNLERKEREQEQEKEQRTAQLAASSKTRALHHYHHHHHHHNPTLPPLHPQQHTLPSSKSLPSLKSMLQKRPHPYDHTVNGTSIQPQRSRMQIETREHESSSSTAYCSASTAAPATQVAPGASASSSASMASRTGPSDFSPSSSSRQHLSSTHDSLPRPVPVKPGSFTPSSANTSSSSNAPSATPSPGSTTAQCPRHSTPPASSSASAGPVHRANGSGGNSNSNCNNSTNGHENSNMDPNRKRRGNLPKSVTSILKNWLVQHATHPYPTEDEKMRLSEETRLSMNQISNWFINARRRILQPILVEVAAAAVAGTDAPMDNVMIVRKGKGSRMQVEVEGAMTTGSLKETQPRSGSHSHS</sequence>
<feature type="region of interest" description="Disordered" evidence="5">
    <location>
        <begin position="1"/>
        <end position="197"/>
    </location>
</feature>
<keyword evidence="3 4" id="KW-0539">Nucleus</keyword>
<feature type="compositionally biased region" description="Low complexity" evidence="5">
    <location>
        <begin position="178"/>
        <end position="197"/>
    </location>
</feature>
<dbReference type="Gene3D" id="1.10.10.60">
    <property type="entry name" value="Homeodomain-like"/>
    <property type="match status" value="1"/>
</dbReference>
<evidence type="ECO:0000256" key="5">
    <source>
        <dbReference type="SAM" id="MobiDB-lite"/>
    </source>
</evidence>
<comment type="caution">
    <text evidence="7">The sequence shown here is derived from an EMBL/GenBank/DDBJ whole genome shotgun (WGS) entry which is preliminary data.</text>
</comment>
<feature type="compositionally biased region" description="Low complexity" evidence="5">
    <location>
        <begin position="56"/>
        <end position="73"/>
    </location>
</feature>
<feature type="compositionally biased region" description="Basic and acidic residues" evidence="5">
    <location>
        <begin position="134"/>
        <end position="146"/>
    </location>
</feature>
<gene>
    <name evidence="7" type="ORF">BG011_008877</name>
</gene>
<evidence type="ECO:0000256" key="2">
    <source>
        <dbReference type="ARBA" id="ARBA00023155"/>
    </source>
</evidence>
<dbReference type="Pfam" id="PF05920">
    <property type="entry name" value="Homeobox_KN"/>
    <property type="match status" value="1"/>
</dbReference>
<comment type="subcellular location">
    <subcellularLocation>
        <location evidence="4">Nucleus</location>
    </subcellularLocation>
</comment>
<feature type="compositionally biased region" description="Low complexity" evidence="5">
    <location>
        <begin position="33"/>
        <end position="43"/>
    </location>
</feature>
<feature type="compositionally biased region" description="Low complexity" evidence="5">
    <location>
        <begin position="433"/>
        <end position="444"/>
    </location>
</feature>
<organism evidence="7 8">
    <name type="scientific">Mortierella polycephala</name>
    <dbReference type="NCBI Taxonomy" id="41804"/>
    <lineage>
        <taxon>Eukaryota</taxon>
        <taxon>Fungi</taxon>
        <taxon>Fungi incertae sedis</taxon>
        <taxon>Mucoromycota</taxon>
        <taxon>Mortierellomycotina</taxon>
        <taxon>Mortierellomycetes</taxon>
        <taxon>Mortierellales</taxon>
        <taxon>Mortierellaceae</taxon>
        <taxon>Mortierella</taxon>
    </lineage>
</organism>
<feature type="compositionally biased region" description="Low complexity" evidence="5">
    <location>
        <begin position="284"/>
        <end position="300"/>
    </location>
</feature>
<accession>A0A9P6PPQ7</accession>
<feature type="region of interest" description="Disordered" evidence="5">
    <location>
        <begin position="242"/>
        <end position="481"/>
    </location>
</feature>
<evidence type="ECO:0000256" key="1">
    <source>
        <dbReference type="ARBA" id="ARBA00023125"/>
    </source>
</evidence>
<feature type="compositionally biased region" description="Polar residues" evidence="5">
    <location>
        <begin position="575"/>
        <end position="592"/>
    </location>
</feature>
<dbReference type="AlphaFoldDB" id="A0A9P6PPQ7"/>
<protein>
    <recommendedName>
        <fullName evidence="6">Homeobox domain-containing protein</fullName>
    </recommendedName>
</protein>
<feature type="compositionally biased region" description="Low complexity" evidence="5">
    <location>
        <begin position="454"/>
        <end position="470"/>
    </location>
</feature>
<keyword evidence="1 4" id="KW-0238">DNA-binding</keyword>
<dbReference type="InterPro" id="IPR050224">
    <property type="entry name" value="TALE_homeobox"/>
</dbReference>
<feature type="compositionally biased region" description="Basic residues" evidence="5">
    <location>
        <begin position="263"/>
        <end position="276"/>
    </location>
</feature>
<feature type="compositionally biased region" description="Polar residues" evidence="5">
    <location>
        <begin position="313"/>
        <end position="324"/>
    </location>
</feature>
<evidence type="ECO:0000313" key="8">
    <source>
        <dbReference type="Proteomes" id="UP000726737"/>
    </source>
</evidence>
<proteinExistence type="predicted"/>
<evidence type="ECO:0000256" key="3">
    <source>
        <dbReference type="ARBA" id="ARBA00023242"/>
    </source>
</evidence>
<feature type="compositionally biased region" description="Basic and acidic residues" evidence="5">
    <location>
        <begin position="74"/>
        <end position="91"/>
    </location>
</feature>
<dbReference type="InterPro" id="IPR001356">
    <property type="entry name" value="HD"/>
</dbReference>
<reference evidence="7" key="1">
    <citation type="journal article" date="2020" name="Fungal Divers.">
        <title>Resolving the Mortierellaceae phylogeny through synthesis of multi-gene phylogenetics and phylogenomics.</title>
        <authorList>
            <person name="Vandepol N."/>
            <person name="Liber J."/>
            <person name="Desiro A."/>
            <person name="Na H."/>
            <person name="Kennedy M."/>
            <person name="Barry K."/>
            <person name="Grigoriev I.V."/>
            <person name="Miller A.N."/>
            <person name="O'Donnell K."/>
            <person name="Stajich J.E."/>
            <person name="Bonito G."/>
        </authorList>
    </citation>
    <scope>NUCLEOTIDE SEQUENCE</scope>
    <source>
        <strain evidence="7">KOD948</strain>
    </source>
</reference>
<feature type="region of interest" description="Disordered" evidence="5">
    <location>
        <begin position="573"/>
        <end position="592"/>
    </location>
</feature>
<keyword evidence="2 4" id="KW-0371">Homeobox</keyword>
<dbReference type="InterPro" id="IPR008422">
    <property type="entry name" value="KN_HD"/>
</dbReference>
<dbReference type="GO" id="GO:0003677">
    <property type="term" value="F:DNA binding"/>
    <property type="evidence" value="ECO:0007669"/>
    <property type="project" value="UniProtKB-UniRule"/>
</dbReference>
<feature type="compositionally biased region" description="Basic and acidic residues" evidence="5">
    <location>
        <begin position="325"/>
        <end position="334"/>
    </location>
</feature>
<evidence type="ECO:0000259" key="6">
    <source>
        <dbReference type="PROSITE" id="PS50071"/>
    </source>
</evidence>
<dbReference type="SMART" id="SM00389">
    <property type="entry name" value="HOX"/>
    <property type="match status" value="1"/>
</dbReference>
<dbReference type="GO" id="GO:0006355">
    <property type="term" value="P:regulation of DNA-templated transcription"/>
    <property type="evidence" value="ECO:0007669"/>
    <property type="project" value="InterPro"/>
</dbReference>
<dbReference type="OrthoDB" id="10056939at2759"/>
<feature type="domain" description="Homeobox" evidence="6">
    <location>
        <begin position="472"/>
        <end position="535"/>
    </location>
</feature>
<feature type="compositionally biased region" description="Low complexity" evidence="5">
    <location>
        <begin position="148"/>
        <end position="166"/>
    </location>
</feature>
<dbReference type="EMBL" id="JAAAJA010000759">
    <property type="protein sequence ID" value="KAG0249843.1"/>
    <property type="molecule type" value="Genomic_DNA"/>
</dbReference>
<evidence type="ECO:0000313" key="7">
    <source>
        <dbReference type="EMBL" id="KAG0249843.1"/>
    </source>
</evidence>
<feature type="compositionally biased region" description="Low complexity" evidence="5">
    <location>
        <begin position="335"/>
        <end position="388"/>
    </location>
</feature>